<evidence type="ECO:0000313" key="7">
    <source>
        <dbReference type="Proteomes" id="UP000738126"/>
    </source>
</evidence>
<comment type="similarity">
    <text evidence="3">Belongs to the sirtuin family. Class III subfamily.</text>
</comment>
<dbReference type="EC" id="2.3.1.286" evidence="3"/>
<evidence type="ECO:0000313" key="6">
    <source>
        <dbReference type="EMBL" id="MBK1726036.1"/>
    </source>
</evidence>
<dbReference type="SUPFAM" id="SSF52467">
    <property type="entry name" value="DHS-like NAD/FAD-binding domain"/>
    <property type="match status" value="1"/>
</dbReference>
<organism evidence="6 7">
    <name type="scientific">Halorhodospira neutriphila</name>
    <dbReference type="NCBI Taxonomy" id="168379"/>
    <lineage>
        <taxon>Bacteria</taxon>
        <taxon>Pseudomonadati</taxon>
        <taxon>Pseudomonadota</taxon>
        <taxon>Gammaproteobacteria</taxon>
        <taxon>Chromatiales</taxon>
        <taxon>Ectothiorhodospiraceae</taxon>
        <taxon>Halorhodospira</taxon>
    </lineage>
</organism>
<feature type="domain" description="Deacetylase sirtuin-type" evidence="5">
    <location>
        <begin position="1"/>
        <end position="244"/>
    </location>
</feature>
<comment type="function">
    <text evidence="3">NAD-dependent lysine deacetylase and desuccinylase that specifically removes acetyl and succinyl groups on target proteins. Modulates the activities of several proteins which are inactive in their acylated form.</text>
</comment>
<feature type="binding site" evidence="3">
    <location>
        <position position="67"/>
    </location>
    <ligand>
        <name>substrate</name>
    </ligand>
</feature>
<comment type="catalytic activity">
    <reaction evidence="3">
        <text>N(6)-succinyl-L-lysyl-[protein] + NAD(+) + H2O = 2''-O-succinyl-ADP-D-ribose + nicotinamide + L-lysyl-[protein]</text>
        <dbReference type="Rhea" id="RHEA:47668"/>
        <dbReference type="Rhea" id="RHEA-COMP:9752"/>
        <dbReference type="Rhea" id="RHEA-COMP:11877"/>
        <dbReference type="ChEBI" id="CHEBI:15377"/>
        <dbReference type="ChEBI" id="CHEBI:17154"/>
        <dbReference type="ChEBI" id="CHEBI:29969"/>
        <dbReference type="ChEBI" id="CHEBI:57540"/>
        <dbReference type="ChEBI" id="CHEBI:87830"/>
        <dbReference type="ChEBI" id="CHEBI:87832"/>
    </reaction>
</comment>
<comment type="subcellular location">
    <subcellularLocation>
        <location evidence="3">Cytoplasm</location>
    </subcellularLocation>
</comment>
<feature type="binding site" evidence="3">
    <location>
        <begin position="101"/>
        <end position="104"/>
    </location>
    <ligand>
        <name>NAD(+)</name>
        <dbReference type="ChEBI" id="CHEBI:57540"/>
    </ligand>
</feature>
<feature type="binding site" evidence="3">
    <location>
        <begin position="184"/>
        <end position="186"/>
    </location>
    <ligand>
        <name>NAD(+)</name>
        <dbReference type="ChEBI" id="CHEBI:57540"/>
    </ligand>
</feature>
<evidence type="ECO:0000256" key="3">
    <source>
        <dbReference type="HAMAP-Rule" id="MF_01121"/>
    </source>
</evidence>
<evidence type="ECO:0000256" key="2">
    <source>
        <dbReference type="ARBA" id="ARBA00023027"/>
    </source>
</evidence>
<dbReference type="Proteomes" id="UP000738126">
    <property type="component" value="Unassembled WGS sequence"/>
</dbReference>
<reference evidence="6 7" key="1">
    <citation type="journal article" date="2020" name="Microorganisms">
        <title>Osmotic Adaptation and Compatible Solute Biosynthesis of Phototrophic Bacteria as Revealed from Genome Analyses.</title>
        <authorList>
            <person name="Imhoff J.F."/>
            <person name="Rahn T."/>
            <person name="Kunzel S."/>
            <person name="Keller A."/>
            <person name="Neulinger S.C."/>
        </authorList>
    </citation>
    <scope>NUCLEOTIDE SEQUENCE [LARGE SCALE GENOMIC DNA]</scope>
    <source>
        <strain evidence="6 7">DSM 15116</strain>
    </source>
</reference>
<dbReference type="InterPro" id="IPR026590">
    <property type="entry name" value="Ssirtuin_cat_dom"/>
</dbReference>
<dbReference type="InterPro" id="IPR029035">
    <property type="entry name" value="DHS-like_NAD/FAD-binding_dom"/>
</dbReference>
<dbReference type="PROSITE" id="PS50305">
    <property type="entry name" value="SIRTUIN"/>
    <property type="match status" value="1"/>
</dbReference>
<keyword evidence="2 3" id="KW-0520">NAD</keyword>
<dbReference type="EMBL" id="NRSH01000020">
    <property type="protein sequence ID" value="MBK1726036.1"/>
    <property type="molecule type" value="Genomic_DNA"/>
</dbReference>
<accession>A0ABS1E2N4</accession>
<gene>
    <name evidence="3" type="primary">cobB</name>
    <name evidence="6" type="ORF">CKO13_03170</name>
</gene>
<comment type="caution">
    <text evidence="3 4">Lacks conserved residue(s) required for the propagation of feature annotation.</text>
</comment>
<comment type="caution">
    <text evidence="6">The sequence shown here is derived from an EMBL/GenBank/DDBJ whole genome shotgun (WGS) entry which is preliminary data.</text>
</comment>
<feature type="binding site" evidence="3">
    <location>
        <position position="228"/>
    </location>
    <ligand>
        <name>NAD(+)</name>
        <dbReference type="ChEBI" id="CHEBI:57540"/>
    </ligand>
</feature>
<dbReference type="PANTHER" id="PTHR11085:SF4">
    <property type="entry name" value="NAD-DEPENDENT PROTEIN DEACYLASE"/>
    <property type="match status" value="1"/>
</dbReference>
<dbReference type="NCBIfam" id="NF001753">
    <property type="entry name" value="PRK00481.1-3"/>
    <property type="match status" value="1"/>
</dbReference>
<evidence type="ECO:0000256" key="1">
    <source>
        <dbReference type="ARBA" id="ARBA00022679"/>
    </source>
</evidence>
<dbReference type="RefSeq" id="WP_200256743.1">
    <property type="nucleotide sequence ID" value="NZ_NRSH01000020.1"/>
</dbReference>
<feature type="active site" description="Proton acceptor" evidence="3">
    <location>
        <position position="119"/>
    </location>
</feature>
<name>A0ABS1E2N4_9GAMM</name>
<dbReference type="Gene3D" id="3.30.1600.10">
    <property type="entry name" value="SIR2/SIRT2 'Small Domain"/>
    <property type="match status" value="1"/>
</dbReference>
<keyword evidence="3" id="KW-0963">Cytoplasm</keyword>
<dbReference type="CDD" id="cd01412">
    <property type="entry name" value="SIRT5_Af1_CobB"/>
    <property type="match status" value="1"/>
</dbReference>
<dbReference type="InterPro" id="IPR050134">
    <property type="entry name" value="NAD-dep_sirtuin_deacylases"/>
</dbReference>
<dbReference type="Gene3D" id="3.40.50.1220">
    <property type="entry name" value="TPP-binding domain"/>
    <property type="match status" value="1"/>
</dbReference>
<dbReference type="Pfam" id="PF02146">
    <property type="entry name" value="SIR2"/>
    <property type="match status" value="1"/>
</dbReference>
<sequence length="247" mass="26895">MRIDEELQRLVQGAARVAVLTGAGISAESGVPTFRQARSGFWERFDPEELATPEAFARNPRKVWAWYAQRREQARQAEPSPAHRALAQWEQLLAWCCVVTQNVDGLHQRAGSGHVVELHGNIHGDRRFEADTPPDEDLDGLPRCPETGALLRPDVVWFGERLPEGALEAAKEAMRSADLVLSVGTSALVQPAASLPLEALERDIPVVEVNREPTPLTPVADWALQGEAGEILPELVTAAGEGAKRAG</sequence>
<dbReference type="HAMAP" id="MF_01121">
    <property type="entry name" value="Sirtuin_ClassIII"/>
    <property type="match status" value="1"/>
</dbReference>
<protein>
    <recommendedName>
        <fullName evidence="3">NAD-dependent protein deacylase</fullName>
        <ecNumber evidence="3">2.3.1.286</ecNumber>
    </recommendedName>
    <alternativeName>
        <fullName evidence="3">Regulatory protein SIR2 homolog</fullName>
    </alternativeName>
</protein>
<comment type="catalytic activity">
    <reaction evidence="3">
        <text>N(6)-acetyl-L-lysyl-[protein] + NAD(+) + H2O = 2''-O-acetyl-ADP-D-ribose + nicotinamide + L-lysyl-[protein]</text>
        <dbReference type="Rhea" id="RHEA:43636"/>
        <dbReference type="Rhea" id="RHEA-COMP:9752"/>
        <dbReference type="Rhea" id="RHEA-COMP:10731"/>
        <dbReference type="ChEBI" id="CHEBI:15377"/>
        <dbReference type="ChEBI" id="CHEBI:17154"/>
        <dbReference type="ChEBI" id="CHEBI:29969"/>
        <dbReference type="ChEBI" id="CHEBI:57540"/>
        <dbReference type="ChEBI" id="CHEBI:61930"/>
        <dbReference type="ChEBI" id="CHEBI:83767"/>
        <dbReference type="EC" id="2.3.1.286"/>
    </reaction>
</comment>
<feature type="binding site" evidence="3">
    <location>
        <begin position="210"/>
        <end position="212"/>
    </location>
    <ligand>
        <name>NAD(+)</name>
        <dbReference type="ChEBI" id="CHEBI:57540"/>
    </ligand>
</feature>
<dbReference type="InterPro" id="IPR026591">
    <property type="entry name" value="Sirtuin_cat_small_dom_sf"/>
</dbReference>
<keyword evidence="1" id="KW-0808">Transferase</keyword>
<proteinExistence type="inferred from homology"/>
<dbReference type="PANTHER" id="PTHR11085">
    <property type="entry name" value="NAD-DEPENDENT PROTEIN DEACYLASE SIRTUIN-5, MITOCHONDRIAL-RELATED"/>
    <property type="match status" value="1"/>
</dbReference>
<keyword evidence="7" id="KW-1185">Reference proteome</keyword>
<comment type="domain">
    <text evidence="3">2 residues (Tyr-67 and Arg-70) present in a large hydrophobic pocket are probably involved in substrate specificity. They are important for desuccinylation activity, but dispensable for deacetylation activity.</text>
</comment>
<dbReference type="InterPro" id="IPR027546">
    <property type="entry name" value="Sirtuin_class_III"/>
</dbReference>
<evidence type="ECO:0000256" key="4">
    <source>
        <dbReference type="PROSITE-ProRule" id="PRU00236"/>
    </source>
</evidence>
<dbReference type="InterPro" id="IPR003000">
    <property type="entry name" value="Sirtuin"/>
</dbReference>
<feature type="binding site" evidence="3">
    <location>
        <position position="70"/>
    </location>
    <ligand>
        <name>substrate</name>
    </ligand>
</feature>
<evidence type="ECO:0000259" key="5">
    <source>
        <dbReference type="PROSITE" id="PS50305"/>
    </source>
</evidence>